<dbReference type="GO" id="GO:0003729">
    <property type="term" value="F:mRNA binding"/>
    <property type="evidence" value="ECO:0007669"/>
    <property type="project" value="InterPro"/>
</dbReference>
<comment type="caution">
    <text evidence="8">The sequence shown here is derived from an EMBL/GenBank/DDBJ whole genome shotgun (WGS) entry which is preliminary data.</text>
</comment>
<dbReference type="SUPFAM" id="SSF90229">
    <property type="entry name" value="CCCH zinc finger"/>
    <property type="match status" value="1"/>
</dbReference>
<evidence type="ECO:0000256" key="5">
    <source>
        <dbReference type="PROSITE-ProRule" id="PRU00723"/>
    </source>
</evidence>
<gene>
    <name evidence="8" type="ORF">CVT26_004325</name>
</gene>
<feature type="compositionally biased region" description="Low complexity" evidence="6">
    <location>
        <begin position="268"/>
        <end position="278"/>
    </location>
</feature>
<evidence type="ECO:0000256" key="1">
    <source>
        <dbReference type="ARBA" id="ARBA00022723"/>
    </source>
</evidence>
<dbReference type="InterPro" id="IPR036855">
    <property type="entry name" value="Znf_CCCH_sf"/>
</dbReference>
<name>A0A409W2B6_9AGAR</name>
<sequence length="369" mass="40368">MSRRSQLQQKRHTKPCKYFQVNRCPHPADVCDFAHVITNPMTIMPDRQSEMCSYYYAGLCMSGAHCRSMNRFLAWSVASNSVAGWTGLAVDGTYPDNPTVYGNYPAFPPSWPPSAYSPLSPSIENALLNHPPRSRDSVETSSTSISSLESDDSSAVTEDPQFQEHPHSHQSQVRISDDSPIIHVPPFLPLPYMTPAGPLSPPGYDFVYPSLTTLKLPGPMKPKGPKPPSKQKILKYKTKPCKFFPTERGCPNGSACTFIHDEELPVMSSPTSSKPSSPIKEDSDRKGFVPVPWRVIGGGVLVGIKKDDTDYDSALDSDDSSDEQHRQKTSKGAAPMAITRKRSNSIPSTPSIAQIKVGSLFSAESPGVL</sequence>
<dbReference type="InterPro" id="IPR041367">
    <property type="entry name" value="Znf-CCCH_4"/>
</dbReference>
<dbReference type="AlphaFoldDB" id="A0A409W2B6"/>
<organism evidence="8 9">
    <name type="scientific">Gymnopilus dilepis</name>
    <dbReference type="NCBI Taxonomy" id="231916"/>
    <lineage>
        <taxon>Eukaryota</taxon>
        <taxon>Fungi</taxon>
        <taxon>Dikarya</taxon>
        <taxon>Basidiomycota</taxon>
        <taxon>Agaricomycotina</taxon>
        <taxon>Agaricomycetes</taxon>
        <taxon>Agaricomycetidae</taxon>
        <taxon>Agaricales</taxon>
        <taxon>Agaricineae</taxon>
        <taxon>Hymenogastraceae</taxon>
        <taxon>Gymnopilus</taxon>
    </lineage>
</organism>
<dbReference type="GO" id="GO:0008270">
    <property type="term" value="F:zinc ion binding"/>
    <property type="evidence" value="ECO:0007669"/>
    <property type="project" value="UniProtKB-KW"/>
</dbReference>
<dbReference type="Gene3D" id="4.10.1000.10">
    <property type="entry name" value="Zinc finger, CCCH-type"/>
    <property type="match status" value="1"/>
</dbReference>
<feature type="domain" description="C3H1-type" evidence="7">
    <location>
        <begin position="235"/>
        <end position="263"/>
    </location>
</feature>
<keyword evidence="9" id="KW-1185">Reference proteome</keyword>
<dbReference type="STRING" id="231916.A0A409W2B6"/>
<accession>A0A409W2B6</accession>
<dbReference type="InterPro" id="IPR045877">
    <property type="entry name" value="ZFP36-like"/>
</dbReference>
<feature type="compositionally biased region" description="Low complexity" evidence="6">
    <location>
        <begin position="139"/>
        <end position="148"/>
    </location>
</feature>
<dbReference type="SMART" id="SM00356">
    <property type="entry name" value="ZnF_C3H1"/>
    <property type="match status" value="3"/>
</dbReference>
<keyword evidence="3 5" id="KW-0863">Zinc-finger</keyword>
<dbReference type="PANTHER" id="PTHR12547:SF156">
    <property type="entry name" value="ZINC FINGER CCCH DOMAIN-CONTAINING PROTEIN 12"/>
    <property type="match status" value="1"/>
</dbReference>
<keyword evidence="2" id="KW-0677">Repeat</keyword>
<evidence type="ECO:0000256" key="6">
    <source>
        <dbReference type="SAM" id="MobiDB-lite"/>
    </source>
</evidence>
<feature type="zinc finger region" description="C3H1-type" evidence="5">
    <location>
        <begin position="235"/>
        <end position="263"/>
    </location>
</feature>
<dbReference type="Proteomes" id="UP000284706">
    <property type="component" value="Unassembled WGS sequence"/>
</dbReference>
<keyword evidence="1 5" id="KW-0479">Metal-binding</keyword>
<reference evidence="8 9" key="1">
    <citation type="journal article" date="2018" name="Evol. Lett.">
        <title>Horizontal gene cluster transfer increased hallucinogenic mushroom diversity.</title>
        <authorList>
            <person name="Reynolds H.T."/>
            <person name="Vijayakumar V."/>
            <person name="Gluck-Thaler E."/>
            <person name="Korotkin H.B."/>
            <person name="Matheny P.B."/>
            <person name="Slot J.C."/>
        </authorList>
    </citation>
    <scope>NUCLEOTIDE SEQUENCE [LARGE SCALE GENOMIC DNA]</scope>
    <source>
        <strain evidence="8 9">SRW20</strain>
    </source>
</reference>
<dbReference type="InterPro" id="IPR000571">
    <property type="entry name" value="Znf_CCCH"/>
</dbReference>
<dbReference type="PANTHER" id="PTHR12547">
    <property type="entry name" value="CCCH ZINC FINGER/TIS11-RELATED"/>
    <property type="match status" value="1"/>
</dbReference>
<feature type="domain" description="C3H1-type" evidence="7">
    <location>
        <begin position="10"/>
        <end position="38"/>
    </location>
</feature>
<feature type="compositionally biased region" description="Acidic residues" evidence="6">
    <location>
        <begin position="311"/>
        <end position="321"/>
    </location>
</feature>
<dbReference type="Pfam" id="PF18044">
    <property type="entry name" value="zf-CCCH_4"/>
    <property type="match status" value="1"/>
</dbReference>
<dbReference type="OrthoDB" id="411372at2759"/>
<evidence type="ECO:0000256" key="4">
    <source>
        <dbReference type="ARBA" id="ARBA00022833"/>
    </source>
</evidence>
<feature type="zinc finger region" description="C3H1-type" evidence="5">
    <location>
        <begin position="10"/>
        <end position="38"/>
    </location>
</feature>
<dbReference type="EMBL" id="NHYE01005446">
    <property type="protein sequence ID" value="PPQ72659.1"/>
    <property type="molecule type" value="Genomic_DNA"/>
</dbReference>
<evidence type="ECO:0000256" key="3">
    <source>
        <dbReference type="ARBA" id="ARBA00022771"/>
    </source>
</evidence>
<evidence type="ECO:0000259" key="7">
    <source>
        <dbReference type="PROSITE" id="PS50103"/>
    </source>
</evidence>
<dbReference type="Gene3D" id="3.30.1370.210">
    <property type="match status" value="1"/>
</dbReference>
<evidence type="ECO:0000313" key="9">
    <source>
        <dbReference type="Proteomes" id="UP000284706"/>
    </source>
</evidence>
<feature type="region of interest" description="Disordered" evidence="6">
    <location>
        <begin position="266"/>
        <end position="285"/>
    </location>
</feature>
<feature type="region of interest" description="Disordered" evidence="6">
    <location>
        <begin position="311"/>
        <end position="350"/>
    </location>
</feature>
<dbReference type="InParanoid" id="A0A409W2B6"/>
<feature type="region of interest" description="Disordered" evidence="6">
    <location>
        <begin position="122"/>
        <end position="177"/>
    </location>
</feature>
<dbReference type="PROSITE" id="PS50103">
    <property type="entry name" value="ZF_C3H1"/>
    <property type="match status" value="2"/>
</dbReference>
<keyword evidence="4 5" id="KW-0862">Zinc</keyword>
<evidence type="ECO:0000256" key="2">
    <source>
        <dbReference type="ARBA" id="ARBA00022737"/>
    </source>
</evidence>
<proteinExistence type="predicted"/>
<evidence type="ECO:0000313" key="8">
    <source>
        <dbReference type="EMBL" id="PPQ72659.1"/>
    </source>
</evidence>
<protein>
    <recommendedName>
        <fullName evidence="7">C3H1-type domain-containing protein</fullName>
    </recommendedName>
</protein>